<dbReference type="PATRIC" id="fig|1360.114.peg.1628"/>
<dbReference type="AlphaFoldDB" id="A0A0V8E0U8"/>
<reference evidence="2" key="1">
    <citation type="submission" date="2015-10" db="EMBL/GenBank/DDBJ databases">
        <title>Draft Genome Sequences of 11 Lactococcus lactis subspecies cremoris strains.</title>
        <authorList>
            <person name="Wels M."/>
            <person name="Backus L."/>
            <person name="Boekhorst J."/>
            <person name="Dijkstra A."/>
            <person name="Beerthuizen M."/>
            <person name="Kelly W."/>
            <person name="Siezen R."/>
            <person name="Bachmann H."/>
            <person name="Van Hijum S."/>
        </authorList>
    </citation>
    <scope>NUCLEOTIDE SEQUENCE [LARGE SCALE GENOMIC DNA]</scope>
    <source>
        <strain evidence="2">M20</strain>
    </source>
</reference>
<evidence type="ECO:0000313" key="2">
    <source>
        <dbReference type="Proteomes" id="UP000053719"/>
    </source>
</evidence>
<organism evidence="1 2">
    <name type="scientific">Lactococcus lactis subsp. lactis</name>
    <name type="common">Streptococcus lactis</name>
    <dbReference type="NCBI Taxonomy" id="1360"/>
    <lineage>
        <taxon>Bacteria</taxon>
        <taxon>Bacillati</taxon>
        <taxon>Bacillota</taxon>
        <taxon>Bacilli</taxon>
        <taxon>Lactobacillales</taxon>
        <taxon>Streptococcaceae</taxon>
        <taxon>Lactococcus</taxon>
    </lineage>
</organism>
<protein>
    <submittedName>
        <fullName evidence="1">Uncharacterized protein</fullName>
    </submittedName>
</protein>
<dbReference type="Proteomes" id="UP000053719">
    <property type="component" value="Unassembled WGS sequence"/>
</dbReference>
<comment type="caution">
    <text evidence="1">The sequence shown here is derived from an EMBL/GenBank/DDBJ whole genome shotgun (WGS) entry which is preliminary data.</text>
</comment>
<dbReference type="RefSeq" id="WP_058212067.1">
    <property type="nucleotide sequence ID" value="NZ_LKLU01000107.1"/>
</dbReference>
<evidence type="ECO:0000313" key="1">
    <source>
        <dbReference type="EMBL" id="KSU19427.1"/>
    </source>
</evidence>
<sequence length="149" mass="17821">MTEYINLQLSKKRHPKLVNYFESFEGTPLQALEALLAQTQMQQKIIEERGDILEDFTRLLKPELLQLRLALRATEKQTWMLTQIKNTELYEREVLRPDQPFPKAKTLADYRTEPYAILESKWKDMLTSIRQERAERASYEMEKWEEGLK</sequence>
<gene>
    <name evidence="1" type="ORF">M20_2046</name>
</gene>
<name>A0A0V8E0U8_LACLL</name>
<accession>A0A0V8E0U8</accession>
<dbReference type="EMBL" id="LKLU01000107">
    <property type="protein sequence ID" value="KSU19427.1"/>
    <property type="molecule type" value="Genomic_DNA"/>
</dbReference>
<proteinExistence type="predicted"/>